<keyword evidence="3" id="KW-1185">Reference proteome</keyword>
<dbReference type="Proteomes" id="UP000272942">
    <property type="component" value="Unassembled WGS sequence"/>
</dbReference>
<sequence length="109" mass="12008">MLSQAEKRCLRDITDGSCSRDGVIANQGEVYADYLKQMEKESRLRAVEEKKNEEASLALALQLLKEDSFTEDEVPINRIGSAETAKHNVSSLSPVTQASGSQVSAYLCR</sequence>
<dbReference type="OrthoDB" id="426657at2759"/>
<evidence type="ECO:0000313" key="3">
    <source>
        <dbReference type="Proteomes" id="UP000272942"/>
    </source>
</evidence>
<feature type="compositionally biased region" description="Polar residues" evidence="1">
    <location>
        <begin position="87"/>
        <end position="109"/>
    </location>
</feature>
<dbReference type="WBParaSite" id="ECPE_0001681901-mRNA-1">
    <property type="protein sequence ID" value="ECPE_0001681901-mRNA-1"/>
    <property type="gene ID" value="ECPE_0001681901"/>
</dbReference>
<evidence type="ECO:0000256" key="1">
    <source>
        <dbReference type="SAM" id="MobiDB-lite"/>
    </source>
</evidence>
<proteinExistence type="predicted"/>
<protein>
    <submittedName>
        <fullName evidence="4">CCDC50_N domain-containing protein</fullName>
    </submittedName>
</protein>
<organism evidence="4">
    <name type="scientific">Echinostoma caproni</name>
    <dbReference type="NCBI Taxonomy" id="27848"/>
    <lineage>
        <taxon>Eukaryota</taxon>
        <taxon>Metazoa</taxon>
        <taxon>Spiralia</taxon>
        <taxon>Lophotrochozoa</taxon>
        <taxon>Platyhelminthes</taxon>
        <taxon>Trematoda</taxon>
        <taxon>Digenea</taxon>
        <taxon>Plagiorchiida</taxon>
        <taxon>Echinostomata</taxon>
        <taxon>Echinostomatoidea</taxon>
        <taxon>Echinostomatidae</taxon>
        <taxon>Echinostoma</taxon>
    </lineage>
</organism>
<reference evidence="4" key="1">
    <citation type="submission" date="2016-06" db="UniProtKB">
        <authorList>
            <consortium name="WormBaseParasite"/>
        </authorList>
    </citation>
    <scope>IDENTIFICATION</scope>
</reference>
<evidence type="ECO:0000313" key="4">
    <source>
        <dbReference type="WBParaSite" id="ECPE_0001681901-mRNA-1"/>
    </source>
</evidence>
<gene>
    <name evidence="2" type="ORF">ECPE_LOCUS16777</name>
</gene>
<dbReference type="EMBL" id="UZAN01065803">
    <property type="protein sequence ID" value="VDP94049.1"/>
    <property type="molecule type" value="Genomic_DNA"/>
</dbReference>
<accession>A0A183BC41</accession>
<evidence type="ECO:0000313" key="2">
    <source>
        <dbReference type="EMBL" id="VDP94049.1"/>
    </source>
</evidence>
<dbReference type="AlphaFoldDB" id="A0A183BC41"/>
<feature type="region of interest" description="Disordered" evidence="1">
    <location>
        <begin position="85"/>
        <end position="109"/>
    </location>
</feature>
<reference evidence="2 3" key="2">
    <citation type="submission" date="2018-11" db="EMBL/GenBank/DDBJ databases">
        <authorList>
            <consortium name="Pathogen Informatics"/>
        </authorList>
    </citation>
    <scope>NUCLEOTIDE SEQUENCE [LARGE SCALE GENOMIC DNA]</scope>
    <source>
        <strain evidence="2 3">Egypt</strain>
    </source>
</reference>
<name>A0A183BC41_9TREM</name>